<evidence type="ECO:0000313" key="3">
    <source>
        <dbReference type="Proteomes" id="UP000001514"/>
    </source>
</evidence>
<keyword evidence="3" id="KW-1185">Reference proteome</keyword>
<gene>
    <name evidence="2" type="ORF">SELMODRAFT_428892</name>
</gene>
<dbReference type="GO" id="GO:0016747">
    <property type="term" value="F:acyltransferase activity, transferring groups other than amino-acyl groups"/>
    <property type="evidence" value="ECO:0000318"/>
    <property type="project" value="GO_Central"/>
</dbReference>
<evidence type="ECO:0000313" key="2">
    <source>
        <dbReference type="EMBL" id="EFJ08502.1"/>
    </source>
</evidence>
<dbReference type="PANTHER" id="PTHR31642:SF231">
    <property type="entry name" value="BAHD FAMILY ACYLTRANSFERASE, CLADE V"/>
    <property type="match status" value="1"/>
</dbReference>
<dbReference type="Gramene" id="EFJ08502">
    <property type="protein sequence ID" value="EFJ08502"/>
    <property type="gene ID" value="SELMODRAFT_428892"/>
</dbReference>
<dbReference type="PANTHER" id="PTHR31642">
    <property type="entry name" value="TRICHOTHECENE 3-O-ACETYLTRANSFERASE"/>
    <property type="match status" value="1"/>
</dbReference>
<dbReference type="HOGENOM" id="CLU_886811_0_0_1"/>
<dbReference type="SUPFAM" id="SSF52777">
    <property type="entry name" value="CoA-dependent acyltransferases"/>
    <property type="match status" value="1"/>
</dbReference>
<dbReference type="KEGG" id="smo:SELMODRAFT_428892"/>
<dbReference type="AlphaFoldDB" id="D8T4C0"/>
<dbReference type="EMBL" id="GL377673">
    <property type="protein sequence ID" value="EFJ08502.1"/>
    <property type="molecule type" value="Genomic_DNA"/>
</dbReference>
<evidence type="ECO:0008006" key="4">
    <source>
        <dbReference type="Google" id="ProtNLM"/>
    </source>
</evidence>
<name>D8T4C0_SELML</name>
<dbReference type="InParanoid" id="D8T4C0"/>
<evidence type="ECO:0000256" key="1">
    <source>
        <dbReference type="ARBA" id="ARBA00009861"/>
    </source>
</evidence>
<dbReference type="InterPro" id="IPR050317">
    <property type="entry name" value="Plant_Fungal_Acyltransferase"/>
</dbReference>
<reference evidence="2 3" key="1">
    <citation type="journal article" date="2011" name="Science">
        <title>The Selaginella genome identifies genetic changes associated with the evolution of vascular plants.</title>
        <authorList>
            <person name="Banks J.A."/>
            <person name="Nishiyama T."/>
            <person name="Hasebe M."/>
            <person name="Bowman J.L."/>
            <person name="Gribskov M."/>
            <person name="dePamphilis C."/>
            <person name="Albert V.A."/>
            <person name="Aono N."/>
            <person name="Aoyama T."/>
            <person name="Ambrose B.A."/>
            <person name="Ashton N.W."/>
            <person name="Axtell M.J."/>
            <person name="Barker E."/>
            <person name="Barker M.S."/>
            <person name="Bennetzen J.L."/>
            <person name="Bonawitz N.D."/>
            <person name="Chapple C."/>
            <person name="Cheng C."/>
            <person name="Correa L.G."/>
            <person name="Dacre M."/>
            <person name="DeBarry J."/>
            <person name="Dreyer I."/>
            <person name="Elias M."/>
            <person name="Engstrom E.M."/>
            <person name="Estelle M."/>
            <person name="Feng L."/>
            <person name="Finet C."/>
            <person name="Floyd S.K."/>
            <person name="Frommer W.B."/>
            <person name="Fujita T."/>
            <person name="Gramzow L."/>
            <person name="Gutensohn M."/>
            <person name="Harholt J."/>
            <person name="Hattori M."/>
            <person name="Heyl A."/>
            <person name="Hirai T."/>
            <person name="Hiwatashi Y."/>
            <person name="Ishikawa M."/>
            <person name="Iwata M."/>
            <person name="Karol K.G."/>
            <person name="Koehler B."/>
            <person name="Kolukisaoglu U."/>
            <person name="Kubo M."/>
            <person name="Kurata T."/>
            <person name="Lalonde S."/>
            <person name="Li K."/>
            <person name="Li Y."/>
            <person name="Litt A."/>
            <person name="Lyons E."/>
            <person name="Manning G."/>
            <person name="Maruyama T."/>
            <person name="Michael T.P."/>
            <person name="Mikami K."/>
            <person name="Miyazaki S."/>
            <person name="Morinaga S."/>
            <person name="Murata T."/>
            <person name="Mueller-Roeber B."/>
            <person name="Nelson D.R."/>
            <person name="Obara M."/>
            <person name="Oguri Y."/>
            <person name="Olmstead R.G."/>
            <person name="Onodera N."/>
            <person name="Petersen B.L."/>
            <person name="Pils B."/>
            <person name="Prigge M."/>
            <person name="Rensing S.A."/>
            <person name="Riano-Pachon D.M."/>
            <person name="Roberts A.W."/>
            <person name="Sato Y."/>
            <person name="Scheller H.V."/>
            <person name="Schulz B."/>
            <person name="Schulz C."/>
            <person name="Shakirov E.V."/>
            <person name="Shibagaki N."/>
            <person name="Shinohara N."/>
            <person name="Shippen D.E."/>
            <person name="Soerensen I."/>
            <person name="Sotooka R."/>
            <person name="Sugimoto N."/>
            <person name="Sugita M."/>
            <person name="Sumikawa N."/>
            <person name="Tanurdzic M."/>
            <person name="Theissen G."/>
            <person name="Ulvskov P."/>
            <person name="Wakazuki S."/>
            <person name="Weng J.K."/>
            <person name="Willats W.W."/>
            <person name="Wipf D."/>
            <person name="Wolf P.G."/>
            <person name="Yang L."/>
            <person name="Zimmer A.D."/>
            <person name="Zhu Q."/>
            <person name="Mitros T."/>
            <person name="Hellsten U."/>
            <person name="Loque D."/>
            <person name="Otillar R."/>
            <person name="Salamov A."/>
            <person name="Schmutz J."/>
            <person name="Shapiro H."/>
            <person name="Lindquist E."/>
            <person name="Lucas S."/>
            <person name="Rokhsar D."/>
            <person name="Grigoriev I.V."/>
        </authorList>
    </citation>
    <scope>NUCLEOTIDE SEQUENCE [LARGE SCALE GENOMIC DNA]</scope>
</reference>
<accession>D8T4C0</accession>
<organism evidence="3">
    <name type="scientific">Selaginella moellendorffii</name>
    <name type="common">Spikemoss</name>
    <dbReference type="NCBI Taxonomy" id="88036"/>
    <lineage>
        <taxon>Eukaryota</taxon>
        <taxon>Viridiplantae</taxon>
        <taxon>Streptophyta</taxon>
        <taxon>Embryophyta</taxon>
        <taxon>Tracheophyta</taxon>
        <taxon>Lycopodiopsida</taxon>
        <taxon>Selaginellales</taxon>
        <taxon>Selaginellaceae</taxon>
        <taxon>Selaginella</taxon>
    </lineage>
</organism>
<comment type="similarity">
    <text evidence="1">Belongs to the plant acyltransferase family.</text>
</comment>
<dbReference type="Proteomes" id="UP000001514">
    <property type="component" value="Unassembled WGS sequence"/>
</dbReference>
<dbReference type="Gene3D" id="3.30.559.10">
    <property type="entry name" value="Chloramphenicol acetyltransferase-like domain"/>
    <property type="match status" value="2"/>
</dbReference>
<protein>
    <recommendedName>
        <fullName evidence="4">BAHD family acyltransferase, clade V</fullName>
    </recommendedName>
</protein>
<dbReference type="Pfam" id="PF02458">
    <property type="entry name" value="Transferase"/>
    <property type="match status" value="1"/>
</dbReference>
<sequence>METTIAVQALTKRPQSLFFYAPETRTLDVDRLKSSLAEVLDSHDFWGGRLRFNENGRMEIDCSNQGTFFTFATSDLGMDQVTADDSDDFFSFDDDMIKTLEDLPLLRIQVLTHMLGDNGYAISILFHHALVDATSGINFLLNLASINRGDGLYMVPNGDRTQLKFRDPPQWIQETSWIRHWVKTSVAMRSIQHTELTLMDICKLPLSSVVAQVQEAKTRVTDEYVRSGRDFLHLNPNCWYRRCEMVINAWPRLMQKSLELDFGWGKQSRVEFSLDPRSSVIAFLPFSWDGILVSVSANGIALGIFEDAIAQFHK</sequence>
<proteinExistence type="inferred from homology"/>
<dbReference type="InterPro" id="IPR023213">
    <property type="entry name" value="CAT-like_dom_sf"/>
</dbReference>